<feature type="domain" description="ABC1 atypical kinase-like" evidence="2">
    <location>
        <begin position="141"/>
        <end position="391"/>
    </location>
</feature>
<dbReference type="InterPro" id="IPR004147">
    <property type="entry name" value="ABC1_dom"/>
</dbReference>
<organism evidence="3 4">
    <name type="scientific">Myxozyma melibiosi</name>
    <dbReference type="NCBI Taxonomy" id="54550"/>
    <lineage>
        <taxon>Eukaryota</taxon>
        <taxon>Fungi</taxon>
        <taxon>Dikarya</taxon>
        <taxon>Ascomycota</taxon>
        <taxon>Saccharomycotina</taxon>
        <taxon>Lipomycetes</taxon>
        <taxon>Lipomycetales</taxon>
        <taxon>Lipomycetaceae</taxon>
        <taxon>Myxozyma</taxon>
    </lineage>
</organism>
<dbReference type="GO" id="GO:0016301">
    <property type="term" value="F:kinase activity"/>
    <property type="evidence" value="ECO:0007669"/>
    <property type="project" value="UniProtKB-KW"/>
</dbReference>
<dbReference type="GeneID" id="90038649"/>
<accession>A0ABR1F4R8</accession>
<name>A0ABR1F4R8_9ASCO</name>
<evidence type="ECO:0000313" key="3">
    <source>
        <dbReference type="EMBL" id="KAK7204133.1"/>
    </source>
</evidence>
<dbReference type="PANTHER" id="PTHR43173:SF37">
    <property type="entry name" value="ABC1 FAMILY PROTEIN C10F6.14C"/>
    <property type="match status" value="1"/>
</dbReference>
<sequence>MIRLFSRPCAVSVEHSIRRLAGQTITTRSASTASSKPPPSKTRKRLVYAAAGLCAVVAYDRAFNESALVRNARAVYILSLIAADYKLNFDPDHDVDALQARVAERVFNLITRNGGLYIKIGQALAMQAQILPPVFQEKFSKLFDMAPQDEWSAVEKVFVQDFGRTPDEVFDSIEHTAIASASVAQVHVARLKGTGEKVAVKIQHPKIEKQVYWDLLTYRSMMWLYDWLFEIPVYFVAQYISDQMQAETDFETEARNSQNMAQKLAGEKSLVGKVYVPKIYGELQSKRVLTIEWIDGVSMSRREELEQRGYSKRWIMDTMVNLFAAQIFSFGVVHCDPHPGNIIIRPRPGKESELQLVLIDHGLYIYEPDKFRKEYSQLWRHMFTFNTAGIESIVSNWGIAQPEAFASMTMLRTYKAGQARDLYGSVNPEMSEEERKKREAFERQKSAADRFKEFINDTTKMPLELVFLGRNMRIVQGCNQLMGSPVNRVKILGQWASRSLARERGLGLRARVVEWTRHVVFTVVVALSDLSFLAARVRQVVFRHKSGFEDVIEQQMRAMARERFGLDIREGAFEG</sequence>
<protein>
    <submittedName>
        <fullName evidence="3">Atypical/ABC1/ABC1-B protein kinase</fullName>
    </submittedName>
</protein>
<dbReference type="Pfam" id="PF03109">
    <property type="entry name" value="ABC1"/>
    <property type="match status" value="1"/>
</dbReference>
<dbReference type="InterPro" id="IPR045307">
    <property type="entry name" value="ADCK1_dom"/>
</dbReference>
<proteinExistence type="inferred from homology"/>
<evidence type="ECO:0000259" key="2">
    <source>
        <dbReference type="Pfam" id="PF03109"/>
    </source>
</evidence>
<dbReference type="PANTHER" id="PTHR43173">
    <property type="entry name" value="ABC1 FAMILY PROTEIN"/>
    <property type="match status" value="1"/>
</dbReference>
<evidence type="ECO:0000313" key="4">
    <source>
        <dbReference type="Proteomes" id="UP001498771"/>
    </source>
</evidence>
<comment type="caution">
    <text evidence="3">The sequence shown here is derived from an EMBL/GenBank/DDBJ whole genome shotgun (WGS) entry which is preliminary data.</text>
</comment>
<dbReference type="EMBL" id="JBBJBU010000009">
    <property type="protein sequence ID" value="KAK7204133.1"/>
    <property type="molecule type" value="Genomic_DNA"/>
</dbReference>
<dbReference type="InterPro" id="IPR051130">
    <property type="entry name" value="Mito_struct-func_regulator"/>
</dbReference>
<dbReference type="SUPFAM" id="SSF56112">
    <property type="entry name" value="Protein kinase-like (PK-like)"/>
    <property type="match status" value="1"/>
</dbReference>
<comment type="similarity">
    <text evidence="1">Belongs to the protein kinase superfamily. ADCK protein kinase family.</text>
</comment>
<dbReference type="Proteomes" id="UP001498771">
    <property type="component" value="Unassembled WGS sequence"/>
</dbReference>
<keyword evidence="3" id="KW-0418">Kinase</keyword>
<keyword evidence="4" id="KW-1185">Reference proteome</keyword>
<reference evidence="3 4" key="1">
    <citation type="submission" date="2024-03" db="EMBL/GenBank/DDBJ databases">
        <title>Genome-scale model development and genomic sequencing of the oleaginous clade Lipomyces.</title>
        <authorList>
            <consortium name="Lawrence Berkeley National Laboratory"/>
            <person name="Czajka J.J."/>
            <person name="Han Y."/>
            <person name="Kim J."/>
            <person name="Mondo S.J."/>
            <person name="Hofstad B.A."/>
            <person name="Robles A."/>
            <person name="Haridas S."/>
            <person name="Riley R."/>
            <person name="LaButti K."/>
            <person name="Pangilinan J."/>
            <person name="Andreopoulos W."/>
            <person name="Lipzen A."/>
            <person name="Yan J."/>
            <person name="Wang M."/>
            <person name="Ng V."/>
            <person name="Grigoriev I.V."/>
            <person name="Spatafora J.W."/>
            <person name="Magnuson J.K."/>
            <person name="Baker S.E."/>
            <person name="Pomraning K.R."/>
        </authorList>
    </citation>
    <scope>NUCLEOTIDE SEQUENCE [LARGE SCALE GENOMIC DNA]</scope>
    <source>
        <strain evidence="3 4">Phaff 52-87</strain>
    </source>
</reference>
<keyword evidence="3" id="KW-0808">Transferase</keyword>
<dbReference type="InterPro" id="IPR011009">
    <property type="entry name" value="Kinase-like_dom_sf"/>
</dbReference>
<evidence type="ECO:0000256" key="1">
    <source>
        <dbReference type="ARBA" id="ARBA00009670"/>
    </source>
</evidence>
<gene>
    <name evidence="3" type="ORF">BZA70DRAFT_281561</name>
</gene>
<dbReference type="CDD" id="cd13969">
    <property type="entry name" value="ADCK1-like"/>
    <property type="match status" value="1"/>
</dbReference>
<dbReference type="RefSeq" id="XP_064767166.1">
    <property type="nucleotide sequence ID" value="XM_064913137.1"/>
</dbReference>